<feature type="compositionally biased region" description="Basic and acidic residues" evidence="1">
    <location>
        <begin position="58"/>
        <end position="71"/>
    </location>
</feature>
<evidence type="ECO:0000313" key="3">
    <source>
        <dbReference type="Proteomes" id="UP000240760"/>
    </source>
</evidence>
<gene>
    <name evidence="2" type="ORF">M440DRAFT_80750</name>
</gene>
<protein>
    <submittedName>
        <fullName evidence="2">Uncharacterized protein</fullName>
    </submittedName>
</protein>
<proteinExistence type="predicted"/>
<sequence>MARHRPGRSPAMKSTPCHQAPCRHSAARPSAAHHQHTPLRTDFIPSWLQHVQASYNDSSREAPWEASHGDAPETSWHPNGIPNVRIQSTCDAGGYQSSDLFIQDSPSPAPSAIQTSRHHHRESDLYSDYDMISVDKEGGYRSRTTISTPPPASVVKDDVFEKRPRRKTRQDRYDTVKFKDVAPTKKQAQRRSTRVSKSGRLRSSREVVANFKSRAITNPNERITLKSTFTPGLFVNGRSSAPVADLVFNEIPLPDEDGEPIERNRSSNSRSRRSKEERARREDVDYLANALKRLREDYPAPELSGSRSISILSGGDFPSCQRSSTADVFGDEAAARETGPMSHFEGLDGGGASDKGDSSRLRSLPDDHIQQNYSVRSRSAVNKAPFSNSNMLKTPTHVDGDTRSSDQKKSLAEQPDPEPIVSRGDVRSYGSQTVKIPDYQDKGVMVSPGLYQRTEIPKPIDPDYGNQPLCPDEGCFPNVGAEIHCPHAIPQIPVLGADQGNASPNRRVPATSISNTNSNIPGFSTHLPGVSANLDFATVAKDAPSSHSGPSPAWFFGRPSSQYPFPTLESYANPTSRLVGDYGTLTSCNTQSKISNHPGILIEPTDPRLVFSISQETHHDPDSLCTTALQEEEDVPEESLTKYIERMEREILGPDETSSLSIDDELYSGQPSSHNPVHDVPHTAATQLHDGYLYKSNVLHSPGGLLQRPPHEALGRPVHQNQPLSESVDGMGDRTEPELASFWRPNYMMWY</sequence>
<dbReference type="AlphaFoldDB" id="A0A2T4CIF3"/>
<accession>A0A2T4CIF3</accession>
<organism evidence="2 3">
    <name type="scientific">Trichoderma longibrachiatum ATCC 18648</name>
    <dbReference type="NCBI Taxonomy" id="983965"/>
    <lineage>
        <taxon>Eukaryota</taxon>
        <taxon>Fungi</taxon>
        <taxon>Dikarya</taxon>
        <taxon>Ascomycota</taxon>
        <taxon>Pezizomycotina</taxon>
        <taxon>Sordariomycetes</taxon>
        <taxon>Hypocreomycetidae</taxon>
        <taxon>Hypocreales</taxon>
        <taxon>Hypocreaceae</taxon>
        <taxon>Trichoderma</taxon>
    </lineage>
</organism>
<reference evidence="2 3" key="1">
    <citation type="submission" date="2016-07" db="EMBL/GenBank/DDBJ databases">
        <title>Multiple horizontal gene transfer events from other fungi enriched the ability of initially mycotrophic Trichoderma (Ascomycota) to feed on dead plant biomass.</title>
        <authorList>
            <consortium name="DOE Joint Genome Institute"/>
            <person name="Aerts A."/>
            <person name="Atanasova L."/>
            <person name="Chenthamara K."/>
            <person name="Zhang J."/>
            <person name="Grujic M."/>
            <person name="Henrissat B."/>
            <person name="Kuo A."/>
            <person name="Salamov A."/>
            <person name="Lipzen A."/>
            <person name="Labutti K."/>
            <person name="Barry K."/>
            <person name="Miao Y."/>
            <person name="Rahimi M.J."/>
            <person name="Shen Q."/>
            <person name="Grigoriev I.V."/>
            <person name="Kubicek C.P."/>
            <person name="Druzhinina I.S."/>
        </authorList>
    </citation>
    <scope>NUCLEOTIDE SEQUENCE [LARGE SCALE GENOMIC DNA]</scope>
    <source>
        <strain evidence="2 3">ATCC 18648</strain>
    </source>
</reference>
<feature type="region of interest" description="Disordered" evidence="1">
    <location>
        <begin position="58"/>
        <end position="81"/>
    </location>
</feature>
<dbReference type="Proteomes" id="UP000240760">
    <property type="component" value="Unassembled WGS sequence"/>
</dbReference>
<feature type="region of interest" description="Disordered" evidence="1">
    <location>
        <begin position="1"/>
        <end position="36"/>
    </location>
</feature>
<feature type="region of interest" description="Disordered" evidence="1">
    <location>
        <begin position="180"/>
        <end position="201"/>
    </location>
</feature>
<evidence type="ECO:0000313" key="2">
    <source>
        <dbReference type="EMBL" id="PTB81288.1"/>
    </source>
</evidence>
<dbReference type="EMBL" id="KZ679126">
    <property type="protein sequence ID" value="PTB81288.1"/>
    <property type="molecule type" value="Genomic_DNA"/>
</dbReference>
<dbReference type="OrthoDB" id="2537141at2759"/>
<feature type="region of interest" description="Disordered" evidence="1">
    <location>
        <begin position="337"/>
        <end position="441"/>
    </location>
</feature>
<feature type="compositionally biased region" description="Basic and acidic residues" evidence="1">
    <location>
        <begin position="354"/>
        <end position="369"/>
    </location>
</feature>
<feature type="region of interest" description="Disordered" evidence="1">
    <location>
        <begin position="251"/>
        <end position="281"/>
    </location>
</feature>
<evidence type="ECO:0000256" key="1">
    <source>
        <dbReference type="SAM" id="MobiDB-lite"/>
    </source>
</evidence>
<feature type="compositionally biased region" description="Polar residues" evidence="1">
    <location>
        <begin position="370"/>
        <end position="393"/>
    </location>
</feature>
<name>A0A2T4CIF3_TRILO</name>
<feature type="compositionally biased region" description="Basic and acidic residues" evidence="1">
    <location>
        <begin position="396"/>
        <end position="411"/>
    </location>
</feature>
<feature type="compositionally biased region" description="Low complexity" evidence="1">
    <location>
        <begin position="20"/>
        <end position="30"/>
    </location>
</feature>
<feature type="region of interest" description="Disordered" evidence="1">
    <location>
        <begin position="709"/>
        <end position="734"/>
    </location>
</feature>
<keyword evidence="3" id="KW-1185">Reference proteome</keyword>
<dbReference type="STRING" id="983965.A0A2T4CIF3"/>
<feature type="compositionally biased region" description="Basic residues" evidence="1">
    <location>
        <begin position="187"/>
        <end position="201"/>
    </location>
</feature>